<dbReference type="GeneID" id="25249614"/>
<evidence type="ECO:0000313" key="4">
    <source>
        <dbReference type="Proteomes" id="UP000030747"/>
    </source>
</evidence>
<dbReference type="GO" id="GO:0005929">
    <property type="term" value="C:cilium"/>
    <property type="evidence" value="ECO:0007669"/>
    <property type="project" value="TreeGrafter"/>
</dbReference>
<feature type="compositionally biased region" description="Basic and acidic residues" evidence="1">
    <location>
        <begin position="529"/>
        <end position="541"/>
    </location>
</feature>
<evidence type="ECO:0000256" key="1">
    <source>
        <dbReference type="SAM" id="MobiDB-lite"/>
    </source>
</evidence>
<dbReference type="SUPFAM" id="SSF49354">
    <property type="entry name" value="PapD-like"/>
    <property type="match status" value="1"/>
</dbReference>
<dbReference type="PANTHER" id="PTHR45912">
    <property type="entry name" value="CILIA- AND FLAGELLA-ASSOCIATED PROTEIN 47"/>
    <property type="match status" value="1"/>
</dbReference>
<feature type="region of interest" description="Disordered" evidence="1">
    <location>
        <begin position="1"/>
        <end position="53"/>
    </location>
</feature>
<dbReference type="Gene3D" id="2.60.40.10">
    <property type="entry name" value="Immunoglobulins"/>
    <property type="match status" value="1"/>
</dbReference>
<feature type="domain" description="Transmembrane protein 131-like N-terminal" evidence="2">
    <location>
        <begin position="946"/>
        <end position="1024"/>
    </location>
</feature>
<protein>
    <recommendedName>
        <fullName evidence="2">Transmembrane protein 131-like N-terminal domain-containing protein</fullName>
    </recommendedName>
</protein>
<feature type="region of interest" description="Disordered" evidence="1">
    <location>
        <begin position="765"/>
        <end position="822"/>
    </location>
</feature>
<evidence type="ECO:0000259" key="2">
    <source>
        <dbReference type="Pfam" id="PF12371"/>
    </source>
</evidence>
<dbReference type="Proteomes" id="UP000030747">
    <property type="component" value="Unassembled WGS sequence"/>
</dbReference>
<keyword evidence="4" id="KW-1185">Reference proteome</keyword>
<feature type="region of interest" description="Disordered" evidence="1">
    <location>
        <begin position="431"/>
        <end position="465"/>
    </location>
</feature>
<reference evidence="3" key="2">
    <citation type="submission" date="2013-10" db="EMBL/GenBank/DDBJ databases">
        <authorList>
            <person name="Aslett M."/>
        </authorList>
    </citation>
    <scope>NUCLEOTIDE SEQUENCE [LARGE SCALE GENOMIC DNA]</scope>
    <source>
        <strain evidence="3">Houghton</strain>
    </source>
</reference>
<gene>
    <name evidence="3" type="ORF">ETH_00001995</name>
</gene>
<dbReference type="Pfam" id="PF12371">
    <property type="entry name" value="TMEM131_like_N"/>
    <property type="match status" value="1"/>
</dbReference>
<feature type="region of interest" description="Disordered" evidence="1">
    <location>
        <begin position="498"/>
        <end position="570"/>
    </location>
</feature>
<dbReference type="InterPro" id="IPR013783">
    <property type="entry name" value="Ig-like_fold"/>
</dbReference>
<dbReference type="VEuPathDB" id="ToxoDB:ETH_00001995"/>
<dbReference type="GO" id="GO:0060271">
    <property type="term" value="P:cilium assembly"/>
    <property type="evidence" value="ECO:0007669"/>
    <property type="project" value="TreeGrafter"/>
</dbReference>
<dbReference type="OrthoDB" id="346252at2759"/>
<proteinExistence type="predicted"/>
<dbReference type="RefSeq" id="XP_013228196.1">
    <property type="nucleotide sequence ID" value="XM_013372742.1"/>
</dbReference>
<sequence>MKAALNHRGDPAALTLLARPESHSSKKGPTQARKAPARISARVDRDSSSVLSGQVPSAPWDLELSPPQLVFKEVIPFSRRCAPLVILNKGKRPHPVRVLNKEDGGLCIGTGTELRPYPVLCPLLAPGLSLRVHVEAPPVVGLFSKTSLRILGARQQVEVPVEARAPVVRFRCPPRLRFPVCFPGQLQQQLFPVANTSTYVMKAQVSIGRDVSAPLRNLLEQQLVRLSIHPQKLKIEPGSVGVFTAELRLDCPAEVTLPLTVVCKKSLKTPVSPRCSLVATTGLADSQPPTGVVQCSRRPPALAGTVQWSGTEPCVEGHLQLHASCVAPRWSFSIDGRELKILDLGALFQGQERCVTLHADNLSALPLAMCFAAPESTFRFPTGKIKAEPRNYETFQLKEQGVRGSNGVPSQEGLDYRDYYSVVKAADRSELAEGSHDGGVIASPRTAGPLLDDSNLSESSRSTECRDTSWAALIETFASPKTEVQSSLEIANVEDLPKPLDNLTAPRGATHRRVGWPRQRQQQRVPNGTKKEPHERPREDTSYPSAQKEAPNPGNAEQFPCLPPKGPQLKRRRWISPPIVSIPRSEPAMAAAIAKEGGHGPVREPLPQANNEQEQPIQGSLSQSSSQMAIQRRYSYTPSTLLQSLVGLDDLLHLYDIEVTPSMLLLPPRSSAAVRLTLRTQPCEIRRGFQHMQNWRNLQVPLAFQLHVMVAVAGQCPTRSGEEELACTGTPTTATRHLRTTSRCNNSWLSSHLKSTRTAYPAARGALSEPTGQVNSCMPLPAPKGRPIVARLRPETAGTGLTSDKSRRGGIRGGDQSDSSDPREKSVCVLLYDMLRAFIAEKGEQHNDQRLLSLPNHCPVPVPCISATGSCCITLQDVAVPSTQASPCMPPLDVVKNSVGITYKQSCCSGSGDSYCVSSEGLSLQERQSVTHQFFQGCCVLSLPRLELSPAELHFAGCPVGECQQQALYLYNCSAELSLDFCFDARHPFRCMPSQGKVPPQQQVQVHVIFAPTRMGPVRQKLNVFFCNRSYSRTVCIVGTGLITSRLPP</sequence>
<dbReference type="AlphaFoldDB" id="U6KPL0"/>
<dbReference type="VEuPathDB" id="ToxoDB:ETH2_1058700"/>
<dbReference type="PANTHER" id="PTHR45912:SF3">
    <property type="entry name" value="CILIA- AND FLAGELLA-ASSOCIATED PROTEIN 47"/>
    <property type="match status" value="1"/>
</dbReference>
<feature type="compositionally biased region" description="Polar residues" evidence="1">
    <location>
        <begin position="608"/>
        <end position="625"/>
    </location>
</feature>
<dbReference type="EMBL" id="HG673757">
    <property type="protein sequence ID" value="CDJ37358.1"/>
    <property type="molecule type" value="Genomic_DNA"/>
</dbReference>
<dbReference type="InterPro" id="IPR008962">
    <property type="entry name" value="PapD-like_sf"/>
</dbReference>
<reference evidence="3" key="1">
    <citation type="submission" date="2013-10" db="EMBL/GenBank/DDBJ databases">
        <title>Genomic analysis of the causative agents of coccidiosis in chickens.</title>
        <authorList>
            <person name="Reid A.J."/>
            <person name="Blake D."/>
            <person name="Billington K."/>
            <person name="Browne H."/>
            <person name="Dunn M."/>
            <person name="Hung S."/>
            <person name="Kawahara F."/>
            <person name="Miranda-Saavedra D."/>
            <person name="Mourier T."/>
            <person name="Nagra H."/>
            <person name="Otto T.D."/>
            <person name="Rawlings N."/>
            <person name="Sanchez A."/>
            <person name="Sanders M."/>
            <person name="Subramaniam C."/>
            <person name="Tay Y."/>
            <person name="Dear P."/>
            <person name="Doerig C."/>
            <person name="Gruber A."/>
            <person name="Parkinson J."/>
            <person name="Shirley M."/>
            <person name="Wan K.L."/>
            <person name="Berriman M."/>
            <person name="Tomley F."/>
            <person name="Pain A."/>
        </authorList>
    </citation>
    <scope>NUCLEOTIDE SEQUENCE [LARGE SCALE GENOMIC DNA]</scope>
    <source>
        <strain evidence="3">Houghton</strain>
    </source>
</reference>
<dbReference type="InterPro" id="IPR022113">
    <property type="entry name" value="TMEM131L_N"/>
</dbReference>
<name>U6KPL0_EIMTE</name>
<dbReference type="OMA" id="WAFTVEG"/>
<organism evidence="3 4">
    <name type="scientific">Eimeria tenella</name>
    <name type="common">Coccidian parasite</name>
    <dbReference type="NCBI Taxonomy" id="5802"/>
    <lineage>
        <taxon>Eukaryota</taxon>
        <taxon>Sar</taxon>
        <taxon>Alveolata</taxon>
        <taxon>Apicomplexa</taxon>
        <taxon>Conoidasida</taxon>
        <taxon>Coccidia</taxon>
        <taxon>Eucoccidiorida</taxon>
        <taxon>Eimeriorina</taxon>
        <taxon>Eimeriidae</taxon>
        <taxon>Eimeria</taxon>
    </lineage>
</organism>
<evidence type="ECO:0000313" key="3">
    <source>
        <dbReference type="EMBL" id="CDJ37358.1"/>
    </source>
</evidence>
<feature type="region of interest" description="Disordered" evidence="1">
    <location>
        <begin position="596"/>
        <end position="625"/>
    </location>
</feature>
<accession>U6KPL0</accession>